<protein>
    <submittedName>
        <fullName evidence="1">Uncharacterized protein</fullName>
    </submittedName>
</protein>
<accession>A0A016TUR0</accession>
<dbReference type="AlphaFoldDB" id="A0A016TUR0"/>
<gene>
    <name evidence="1" type="primary">Acey_s0078.g1196</name>
    <name evidence="1" type="ORF">Y032_0078g1196</name>
</gene>
<dbReference type="Proteomes" id="UP000024635">
    <property type="component" value="Unassembled WGS sequence"/>
</dbReference>
<sequence length="108" mass="12318">MEPRPTRDITSTSRLQHFNFGALVRDVLLSKRSIGATLDTDQLFLPAVTQFFNEKVPFSRDVDTRTGNSSYGAWVFYEKPEKDSTRREKNSSLGLGISHRFILGCYVK</sequence>
<proteinExistence type="predicted"/>
<keyword evidence="2" id="KW-1185">Reference proteome</keyword>
<dbReference type="EMBL" id="JARK01001414">
    <property type="protein sequence ID" value="EYC06113.1"/>
    <property type="molecule type" value="Genomic_DNA"/>
</dbReference>
<evidence type="ECO:0000313" key="2">
    <source>
        <dbReference type="Proteomes" id="UP000024635"/>
    </source>
</evidence>
<reference evidence="2" key="1">
    <citation type="journal article" date="2015" name="Nat. Genet.">
        <title>The genome and transcriptome of the zoonotic hookworm Ancylostoma ceylanicum identify infection-specific gene families.</title>
        <authorList>
            <person name="Schwarz E.M."/>
            <person name="Hu Y."/>
            <person name="Antoshechkin I."/>
            <person name="Miller M.M."/>
            <person name="Sternberg P.W."/>
            <person name="Aroian R.V."/>
        </authorList>
    </citation>
    <scope>NUCLEOTIDE SEQUENCE</scope>
    <source>
        <strain evidence="2">HY135</strain>
    </source>
</reference>
<name>A0A016TUR0_9BILA</name>
<organism evidence="1 2">
    <name type="scientific">Ancylostoma ceylanicum</name>
    <dbReference type="NCBI Taxonomy" id="53326"/>
    <lineage>
        <taxon>Eukaryota</taxon>
        <taxon>Metazoa</taxon>
        <taxon>Ecdysozoa</taxon>
        <taxon>Nematoda</taxon>
        <taxon>Chromadorea</taxon>
        <taxon>Rhabditida</taxon>
        <taxon>Rhabditina</taxon>
        <taxon>Rhabditomorpha</taxon>
        <taxon>Strongyloidea</taxon>
        <taxon>Ancylostomatidae</taxon>
        <taxon>Ancylostomatinae</taxon>
        <taxon>Ancylostoma</taxon>
    </lineage>
</organism>
<comment type="caution">
    <text evidence="1">The sequence shown here is derived from an EMBL/GenBank/DDBJ whole genome shotgun (WGS) entry which is preliminary data.</text>
</comment>
<evidence type="ECO:0000313" key="1">
    <source>
        <dbReference type="EMBL" id="EYC06113.1"/>
    </source>
</evidence>